<gene>
    <name evidence="1" type="ORF">JOS67_15770</name>
</gene>
<dbReference type="RefSeq" id="WP_025767063.1">
    <property type="nucleotide sequence ID" value="NZ_CP069196.1"/>
</dbReference>
<name>A0AA92LUG1_9VIBR</name>
<evidence type="ECO:0000313" key="1">
    <source>
        <dbReference type="EMBL" id="QRG84317.1"/>
    </source>
</evidence>
<dbReference type="EMBL" id="CP069196">
    <property type="protein sequence ID" value="QRG84317.1"/>
    <property type="molecule type" value="Genomic_DNA"/>
</dbReference>
<organism evidence="1 2">
    <name type="scientific">Vibrio diabolicus</name>
    <dbReference type="NCBI Taxonomy" id="50719"/>
    <lineage>
        <taxon>Bacteria</taxon>
        <taxon>Pseudomonadati</taxon>
        <taxon>Pseudomonadota</taxon>
        <taxon>Gammaproteobacteria</taxon>
        <taxon>Vibrionales</taxon>
        <taxon>Vibrionaceae</taxon>
        <taxon>Vibrio</taxon>
        <taxon>Vibrio diabolicus subgroup</taxon>
    </lineage>
</organism>
<keyword evidence="1" id="KW-0614">Plasmid</keyword>
<proteinExistence type="predicted"/>
<reference evidence="1 2" key="1">
    <citation type="submission" date="2021-01" db="EMBL/GenBank/DDBJ databases">
        <title>Characterization of a novel blaVMB-2- harboring plasmid in Vibrio diabolicus.</title>
        <authorList>
            <person name="Liu M."/>
        </authorList>
    </citation>
    <scope>NUCLEOTIDE SEQUENCE [LARGE SCALE GENOMIC DNA]</scope>
    <source>
        <strain evidence="1 2">SLV18</strain>
        <plasmid evidence="1 2">pSLV18-111K</plasmid>
    </source>
</reference>
<geneLocation type="plasmid" evidence="1 2">
    <name>pSLV18-111K</name>
</geneLocation>
<evidence type="ECO:0000313" key="2">
    <source>
        <dbReference type="Proteomes" id="UP000596337"/>
    </source>
</evidence>
<dbReference type="AlphaFoldDB" id="A0AA92LUG1"/>
<sequence length="127" mass="14389">MKIVLAKEISDSLSEYTNADSSICVQQVTLWFDVIATELELTEVSKEKLNYITTPSIIIKLSQSNQRIHDLLLGVAGYPNLDKEEAEFQVKCRLSVLKSAWMHRAYGLTLQDAFTDGELFFNALIKM</sequence>
<accession>A0AA92LUG1</accession>
<dbReference type="Proteomes" id="UP000596337">
    <property type="component" value="Plasmid pSLV18-111K"/>
</dbReference>
<protein>
    <submittedName>
        <fullName evidence="1">Uncharacterized protein</fullName>
    </submittedName>
</protein>